<keyword evidence="2" id="KW-1185">Reference proteome</keyword>
<organism evidence="1 2">
    <name type="scientific">Arctium lappa</name>
    <name type="common">Greater burdock</name>
    <name type="synonym">Lappa major</name>
    <dbReference type="NCBI Taxonomy" id="4217"/>
    <lineage>
        <taxon>Eukaryota</taxon>
        <taxon>Viridiplantae</taxon>
        <taxon>Streptophyta</taxon>
        <taxon>Embryophyta</taxon>
        <taxon>Tracheophyta</taxon>
        <taxon>Spermatophyta</taxon>
        <taxon>Magnoliopsida</taxon>
        <taxon>eudicotyledons</taxon>
        <taxon>Gunneridae</taxon>
        <taxon>Pentapetalae</taxon>
        <taxon>asterids</taxon>
        <taxon>campanulids</taxon>
        <taxon>Asterales</taxon>
        <taxon>Asteraceae</taxon>
        <taxon>Carduoideae</taxon>
        <taxon>Cardueae</taxon>
        <taxon>Arctiinae</taxon>
        <taxon>Arctium</taxon>
    </lineage>
</organism>
<dbReference type="Proteomes" id="UP001055879">
    <property type="component" value="Linkage Group LG18"/>
</dbReference>
<comment type="caution">
    <text evidence="1">The sequence shown here is derived from an EMBL/GenBank/DDBJ whole genome shotgun (WGS) entry which is preliminary data.</text>
</comment>
<accession>A0ACB8XEL6</accession>
<proteinExistence type="predicted"/>
<reference evidence="1 2" key="2">
    <citation type="journal article" date="2022" name="Mol. Ecol. Resour.">
        <title>The genomes of chicory, endive, great burdock and yacon provide insights into Asteraceae paleo-polyploidization history and plant inulin production.</title>
        <authorList>
            <person name="Fan W."/>
            <person name="Wang S."/>
            <person name="Wang H."/>
            <person name="Wang A."/>
            <person name="Jiang F."/>
            <person name="Liu H."/>
            <person name="Zhao H."/>
            <person name="Xu D."/>
            <person name="Zhang Y."/>
        </authorList>
    </citation>
    <scope>NUCLEOTIDE SEQUENCE [LARGE SCALE GENOMIC DNA]</scope>
    <source>
        <strain evidence="2">cv. Niubang</strain>
    </source>
</reference>
<reference evidence="2" key="1">
    <citation type="journal article" date="2022" name="Mol. Ecol. Resour.">
        <title>The genomes of chicory, endive, great burdock and yacon provide insights into Asteraceae palaeo-polyploidization history and plant inulin production.</title>
        <authorList>
            <person name="Fan W."/>
            <person name="Wang S."/>
            <person name="Wang H."/>
            <person name="Wang A."/>
            <person name="Jiang F."/>
            <person name="Liu H."/>
            <person name="Zhao H."/>
            <person name="Xu D."/>
            <person name="Zhang Y."/>
        </authorList>
    </citation>
    <scope>NUCLEOTIDE SEQUENCE [LARGE SCALE GENOMIC DNA]</scope>
    <source>
        <strain evidence="2">cv. Niubang</strain>
    </source>
</reference>
<evidence type="ECO:0000313" key="1">
    <source>
        <dbReference type="EMBL" id="KAI3665236.1"/>
    </source>
</evidence>
<evidence type="ECO:0000313" key="2">
    <source>
        <dbReference type="Proteomes" id="UP001055879"/>
    </source>
</evidence>
<sequence length="96" mass="11035">MCRGGGGENQKETQRSRAVTWCLFFLSCFFQCAAWWSLGFACANAFNLFVSCLYFCLLFIILVCLFLSTPESNSSRSNQILSIQTHNVMYIQWNLH</sequence>
<gene>
    <name evidence="1" type="ORF">L6452_43860</name>
</gene>
<protein>
    <submittedName>
        <fullName evidence="1">Uncharacterized protein</fullName>
    </submittedName>
</protein>
<dbReference type="EMBL" id="CM042064">
    <property type="protein sequence ID" value="KAI3665236.1"/>
    <property type="molecule type" value="Genomic_DNA"/>
</dbReference>
<name>A0ACB8XEL6_ARCLA</name>